<comment type="similarity">
    <text evidence="3">Belongs to the dihydroxyacetone kinase (DAK) family.</text>
</comment>
<keyword evidence="4" id="KW-0808">Transferase</keyword>
<dbReference type="GO" id="GO:0050354">
    <property type="term" value="F:triokinase activity"/>
    <property type="evidence" value="ECO:0007669"/>
    <property type="project" value="UniProtKB-EC"/>
</dbReference>
<dbReference type="FunFam" id="3.30.1180.20:FF:000001">
    <property type="entry name" value="Dihydroxyacetone kinase 1"/>
    <property type="match status" value="1"/>
</dbReference>
<dbReference type="PANTHER" id="PTHR28629">
    <property type="entry name" value="TRIOKINASE/FMN CYCLASE"/>
    <property type="match status" value="1"/>
</dbReference>
<sequence length="629" mass="66784">MAPFNKSLVTDPKQLVSDSLKGLVFLNPELTLDPINNIVSLKQVSKNKVHVLCGGGSGHEPSHASFVGEGMLSAAVCGNLFASPNSRQVTTALHGLRGEKGVLIVVKNYTGDVLNFGIAKERWLAQRGEEDVKMVIVGDDVSVGKEQGKITGRRGLASTVLVYKIAGAFASQGASLFKVHALAQYIADRSATIGVGLEHCHVPGSQSGNELNKLGSEEVELGMGIHNEPGYRRQKMIDLDNLMSEILGILTSTSDPDRSFVPFTSGDSSKKGGANQKDQVILLVNNLGSLSQLEMGAIVKSAASWLAKKGIEVKRAIAGTVMTSLNMPGFSVSLVLLPSKNSSVTIETPKDGQFTFNSDLILDLLDAPTSCLGWTNYYKGEPNVEVLLDTKVTPIKESQVESKLESGEDDKDAGVEDPQLFVKAVKAACEALIAAEPEITKYDTIAGDGDCGHTLKAGASGVLQLVQVGKITGLGVVRDLLLISEIVNEKMGGTSGGLYSIFFNALAVGIRSNFHHTGGKSIIDANSWAKGLDHALSTLYKYTRARSPSRTLIDPLTAFILTLTLTPTDFKSAVEAAKGSAEATAYLDAKAGRAAYVDRGKVKDSEVPDAGAWGVWKILEAIEKNVMDV</sequence>
<gene>
    <name evidence="15" type="ORF">CROQUDRAFT_658166</name>
</gene>
<dbReference type="Gene3D" id="1.25.40.340">
    <property type="match status" value="1"/>
</dbReference>
<dbReference type="GO" id="GO:0005829">
    <property type="term" value="C:cytosol"/>
    <property type="evidence" value="ECO:0007669"/>
    <property type="project" value="TreeGrafter"/>
</dbReference>
<dbReference type="Gene3D" id="3.30.1180.20">
    <property type="entry name" value="Dihydroxyacetone kinase, domain 2"/>
    <property type="match status" value="1"/>
</dbReference>
<dbReference type="InterPro" id="IPR050861">
    <property type="entry name" value="Dihydroxyacetone_Kinase"/>
</dbReference>
<comment type="catalytic activity">
    <reaction evidence="9">
        <text>D-glyceraldehyde + ATP = D-glyceraldehyde 3-phosphate + ADP + H(+)</text>
        <dbReference type="Rhea" id="RHEA:13941"/>
        <dbReference type="ChEBI" id="CHEBI:15378"/>
        <dbReference type="ChEBI" id="CHEBI:17378"/>
        <dbReference type="ChEBI" id="CHEBI:30616"/>
        <dbReference type="ChEBI" id="CHEBI:59776"/>
        <dbReference type="ChEBI" id="CHEBI:456216"/>
        <dbReference type="EC" id="2.7.1.28"/>
    </reaction>
</comment>
<dbReference type="SMART" id="SM01120">
    <property type="entry name" value="Dak2"/>
    <property type="match status" value="1"/>
</dbReference>
<evidence type="ECO:0000256" key="7">
    <source>
        <dbReference type="ARBA" id="ARBA00022798"/>
    </source>
</evidence>
<dbReference type="FunFam" id="3.40.50.10440:FF:000001">
    <property type="entry name" value="Dihydroxyacetone kinase, DhaK subunit"/>
    <property type="match status" value="1"/>
</dbReference>
<evidence type="ECO:0000256" key="5">
    <source>
        <dbReference type="ARBA" id="ARBA00022741"/>
    </source>
</evidence>
<evidence type="ECO:0000256" key="4">
    <source>
        <dbReference type="ARBA" id="ARBA00022679"/>
    </source>
</evidence>
<dbReference type="AlphaFoldDB" id="A0A9P6NLX4"/>
<dbReference type="PANTHER" id="PTHR28629:SF14">
    <property type="entry name" value="DIHYDROXYACETONE KINASE 1"/>
    <property type="match status" value="1"/>
</dbReference>
<evidence type="ECO:0000256" key="9">
    <source>
        <dbReference type="ARBA" id="ARBA00047974"/>
    </source>
</evidence>
<dbReference type="Proteomes" id="UP000886653">
    <property type="component" value="Unassembled WGS sequence"/>
</dbReference>
<keyword evidence="8" id="KW-0067">ATP-binding</keyword>
<feature type="binding site" evidence="12">
    <location>
        <begin position="56"/>
        <end position="59"/>
    </location>
    <ligand>
        <name>substrate</name>
    </ligand>
</feature>
<protein>
    <recommendedName>
        <fullName evidence="17">Dihydroxyacetone kinase</fullName>
    </recommendedName>
</protein>
<comment type="caution">
    <text evidence="15">The sequence shown here is derived from an EMBL/GenBank/DDBJ whole genome shotgun (WGS) entry which is preliminary data.</text>
</comment>
<dbReference type="GO" id="GO:0019563">
    <property type="term" value="P:glycerol catabolic process"/>
    <property type="evidence" value="ECO:0007669"/>
    <property type="project" value="TreeGrafter"/>
</dbReference>
<evidence type="ECO:0000256" key="10">
    <source>
        <dbReference type="ARBA" id="ARBA00048898"/>
    </source>
</evidence>
<name>A0A9P6NLX4_9BASI</name>
<dbReference type="PROSITE" id="PS51481">
    <property type="entry name" value="DHAK"/>
    <property type="match status" value="1"/>
</dbReference>
<dbReference type="PROSITE" id="PS51480">
    <property type="entry name" value="DHAL"/>
    <property type="match status" value="1"/>
</dbReference>
<dbReference type="InterPro" id="IPR036117">
    <property type="entry name" value="DhaL_dom_sf"/>
</dbReference>
<dbReference type="OrthoDB" id="1724672at2759"/>
<accession>A0A9P6NLX4</accession>
<dbReference type="EMBL" id="MU167269">
    <property type="protein sequence ID" value="KAG0145906.1"/>
    <property type="molecule type" value="Genomic_DNA"/>
</dbReference>
<dbReference type="InterPro" id="IPR004006">
    <property type="entry name" value="DhaK_dom"/>
</dbReference>
<evidence type="ECO:0000256" key="1">
    <source>
        <dbReference type="ARBA" id="ARBA00003264"/>
    </source>
</evidence>
<dbReference type="GO" id="GO:0004371">
    <property type="term" value="F:glycerone kinase activity"/>
    <property type="evidence" value="ECO:0007669"/>
    <property type="project" value="UniProtKB-EC"/>
</dbReference>
<evidence type="ECO:0000256" key="12">
    <source>
        <dbReference type="PIRSR" id="PIRSR612734-2"/>
    </source>
</evidence>
<dbReference type="SUPFAM" id="SSF82549">
    <property type="entry name" value="DAK1/DegV-like"/>
    <property type="match status" value="1"/>
</dbReference>
<evidence type="ECO:0000259" key="14">
    <source>
        <dbReference type="PROSITE" id="PS51481"/>
    </source>
</evidence>
<dbReference type="NCBIfam" id="TIGR02361">
    <property type="entry name" value="dak_ATP"/>
    <property type="match status" value="1"/>
</dbReference>
<feature type="domain" description="DhaK" evidence="14">
    <location>
        <begin position="11"/>
        <end position="374"/>
    </location>
</feature>
<dbReference type="Pfam" id="PF02733">
    <property type="entry name" value="Dak1"/>
    <property type="match status" value="1"/>
</dbReference>
<evidence type="ECO:0000256" key="2">
    <source>
        <dbReference type="ARBA" id="ARBA00004778"/>
    </source>
</evidence>
<evidence type="ECO:0000313" key="15">
    <source>
        <dbReference type="EMBL" id="KAG0145906.1"/>
    </source>
</evidence>
<reference evidence="15" key="1">
    <citation type="submission" date="2013-11" db="EMBL/GenBank/DDBJ databases">
        <title>Genome sequence of the fusiform rust pathogen reveals effectors for host alternation and coevolution with pine.</title>
        <authorList>
            <consortium name="DOE Joint Genome Institute"/>
            <person name="Smith K."/>
            <person name="Pendleton A."/>
            <person name="Kubisiak T."/>
            <person name="Anderson C."/>
            <person name="Salamov A."/>
            <person name="Aerts A."/>
            <person name="Riley R."/>
            <person name="Clum A."/>
            <person name="Lindquist E."/>
            <person name="Ence D."/>
            <person name="Campbell M."/>
            <person name="Kronenberg Z."/>
            <person name="Feau N."/>
            <person name="Dhillon B."/>
            <person name="Hamelin R."/>
            <person name="Burleigh J."/>
            <person name="Smith J."/>
            <person name="Yandell M."/>
            <person name="Nelson C."/>
            <person name="Grigoriev I."/>
            <person name="Davis J."/>
        </authorList>
    </citation>
    <scope>NUCLEOTIDE SEQUENCE</scope>
    <source>
        <strain evidence="15">G11</strain>
    </source>
</reference>
<feature type="binding site" evidence="12">
    <location>
        <position position="112"/>
    </location>
    <ligand>
        <name>substrate</name>
    </ligand>
</feature>
<evidence type="ECO:0000256" key="8">
    <source>
        <dbReference type="ARBA" id="ARBA00022840"/>
    </source>
</evidence>
<evidence type="ECO:0000256" key="6">
    <source>
        <dbReference type="ARBA" id="ARBA00022777"/>
    </source>
</evidence>
<dbReference type="FunFam" id="1.25.40.340:FF:000001">
    <property type="entry name" value="Dihydroxyacetone kinase 1"/>
    <property type="match status" value="1"/>
</dbReference>
<evidence type="ECO:0000256" key="11">
    <source>
        <dbReference type="PIRSR" id="PIRSR612734-1"/>
    </source>
</evidence>
<keyword evidence="6" id="KW-0418">Kinase</keyword>
<dbReference type="SUPFAM" id="SSF101473">
    <property type="entry name" value="DhaL-like"/>
    <property type="match status" value="1"/>
</dbReference>
<dbReference type="InterPro" id="IPR004007">
    <property type="entry name" value="DhaL_dom"/>
</dbReference>
<feature type="binding site" evidence="12">
    <location>
        <position position="107"/>
    </location>
    <ligand>
        <name>substrate</name>
    </ligand>
</feature>
<keyword evidence="5" id="KW-0547">Nucleotide-binding</keyword>
<evidence type="ECO:0008006" key="17">
    <source>
        <dbReference type="Google" id="ProtNLM"/>
    </source>
</evidence>
<comment type="pathway">
    <text evidence="2">Polyol metabolism; glycerol fermentation; glycerone phosphate from glycerol (oxidative route): step 2/2.</text>
</comment>
<keyword evidence="16" id="KW-1185">Reference proteome</keyword>
<dbReference type="Pfam" id="PF02734">
    <property type="entry name" value="Dak2"/>
    <property type="match status" value="1"/>
</dbReference>
<feature type="active site" description="Tele-hemiaminal-histidine intermediate" evidence="11">
    <location>
        <position position="226"/>
    </location>
</feature>
<organism evidence="15 16">
    <name type="scientific">Cronartium quercuum f. sp. fusiforme G11</name>
    <dbReference type="NCBI Taxonomy" id="708437"/>
    <lineage>
        <taxon>Eukaryota</taxon>
        <taxon>Fungi</taxon>
        <taxon>Dikarya</taxon>
        <taxon>Basidiomycota</taxon>
        <taxon>Pucciniomycotina</taxon>
        <taxon>Pucciniomycetes</taxon>
        <taxon>Pucciniales</taxon>
        <taxon>Coleosporiaceae</taxon>
        <taxon>Cronartium</taxon>
    </lineage>
</organism>
<feature type="domain" description="DhaL" evidence="13">
    <location>
        <begin position="419"/>
        <end position="624"/>
    </location>
</feature>
<evidence type="ECO:0000256" key="3">
    <source>
        <dbReference type="ARBA" id="ARBA00008757"/>
    </source>
</evidence>
<dbReference type="Gene3D" id="3.40.50.10440">
    <property type="entry name" value="Dihydroxyacetone kinase, domain 1"/>
    <property type="match status" value="1"/>
</dbReference>
<evidence type="ECO:0000313" key="16">
    <source>
        <dbReference type="Proteomes" id="UP000886653"/>
    </source>
</evidence>
<evidence type="ECO:0000259" key="13">
    <source>
        <dbReference type="PROSITE" id="PS51480"/>
    </source>
</evidence>
<dbReference type="GO" id="GO:0005524">
    <property type="term" value="F:ATP binding"/>
    <property type="evidence" value="ECO:0007669"/>
    <property type="project" value="UniProtKB-KW"/>
</dbReference>
<comment type="catalytic activity">
    <reaction evidence="10">
        <text>dihydroxyacetone + ATP = dihydroxyacetone phosphate + ADP + H(+)</text>
        <dbReference type="Rhea" id="RHEA:15773"/>
        <dbReference type="ChEBI" id="CHEBI:15378"/>
        <dbReference type="ChEBI" id="CHEBI:16016"/>
        <dbReference type="ChEBI" id="CHEBI:30616"/>
        <dbReference type="ChEBI" id="CHEBI:57642"/>
        <dbReference type="ChEBI" id="CHEBI:456216"/>
        <dbReference type="EC" id="2.7.1.29"/>
    </reaction>
</comment>
<comment type="function">
    <text evidence="1">Catalyzes both the phosphorylation of dihydroxyacetone and of glyceraldehyde.</text>
</comment>
<keyword evidence="7" id="KW-0319">Glycerol metabolism</keyword>
<dbReference type="InterPro" id="IPR012734">
    <property type="entry name" value="DhaK_ATP"/>
</dbReference>
<proteinExistence type="inferred from homology"/>